<evidence type="ECO:0000256" key="3">
    <source>
        <dbReference type="ARBA" id="ARBA00012670"/>
    </source>
</evidence>
<comment type="catalytic activity">
    <reaction evidence="1">
        <text>Hydrolysis of terminal non-reducing alpha-L-arabinofuranoside residues in alpha-L-arabinosides.</text>
        <dbReference type="EC" id="3.2.1.55"/>
    </reaction>
</comment>
<dbReference type="EMBL" id="JAGHKO010000013">
    <property type="protein sequence ID" value="MBO9204382.1"/>
    <property type="molecule type" value="Genomic_DNA"/>
</dbReference>
<dbReference type="RefSeq" id="WP_209142914.1">
    <property type="nucleotide sequence ID" value="NZ_JAGHKO010000013.1"/>
</dbReference>
<keyword evidence="5" id="KW-0378">Hydrolase</keyword>
<dbReference type="Gene3D" id="3.20.20.80">
    <property type="entry name" value="Glycosidases"/>
    <property type="match status" value="1"/>
</dbReference>
<sequence length="670" mass="75185">MLKSTMTISIKRKKATLVLSLVCFLFLHCCQIIAQVNYKVDINNVKENIPPTLWGLFFEDINRSGDGGIYAELIKNRSFDFPDPYMGWKLDPPRHMYAKHEIFQVINQSAVNENNPKYLQVTINNPEKISLANEGFGGITVKKGMGYELTVVYRQKTSGINLKFELINAENKSVGSTTIKPSSTDNEWQTVKAIITTKDTIIKGKLLLNFEGTGKIDLDRISLFPSDTWMNRKGGLRNDLVQDLYDIHPGFLRFPGGCIVEGKTPNTRYQWKTTIGPLEQRKLISNQWQEGAAGKPLPDYFQSFGLGFYEYFQLCEDLKAAALPILNCGLSCQFDAAEVVPMDEMSSYVQDALDLIEFANGDVTTAWGKKRAALGHPESFNMKMLGIGNENWGPQYIERLELFREAIKTKYPYMQLICATGYSPNPQFHFMDSALRKMNVDIIDEHYYQTANWFLMNASKYDHYDRKGPKIFLGEYACMSTRIGSPENKNTLFCALAEAAFMTGVERNADIICMAAYAPLFAHVKDWQWTPNLIWFDNSTSFRTPSYYVQQLFSMNKGTSMASITENGNVIAGSDSIWASAVIDKHTGEVIIKLVNPSGKGKAKKIEVPQLGNSKSTATITVLKADDGNAMNSLGQPLNVVPVSSTIPINNRTISVALPKYSFSVIKIRS</sequence>
<dbReference type="Gene3D" id="2.60.40.1180">
    <property type="entry name" value="Golgi alpha-mannosidase II"/>
    <property type="match status" value="1"/>
</dbReference>
<dbReference type="PANTHER" id="PTHR31776">
    <property type="entry name" value="ALPHA-L-ARABINOFURANOSIDASE 1"/>
    <property type="match status" value="1"/>
</dbReference>
<dbReference type="Pfam" id="PF22848">
    <property type="entry name" value="ASD1_dom"/>
    <property type="match status" value="1"/>
</dbReference>
<dbReference type="InterPro" id="IPR055235">
    <property type="entry name" value="ASD1_cat"/>
</dbReference>
<feature type="domain" description="Alpha-L-arabinofuranosidase C-terminal" evidence="8">
    <location>
        <begin position="474"/>
        <end position="662"/>
    </location>
</feature>
<evidence type="ECO:0000256" key="2">
    <source>
        <dbReference type="ARBA" id="ARBA00007186"/>
    </source>
</evidence>
<protein>
    <recommendedName>
        <fullName evidence="3">non-reducing end alpha-L-arabinofuranosidase</fullName>
        <ecNumber evidence="3">3.2.1.55</ecNumber>
    </recommendedName>
</protein>
<dbReference type="SUPFAM" id="SSF51445">
    <property type="entry name" value="(Trans)glycosidases"/>
    <property type="match status" value="1"/>
</dbReference>
<evidence type="ECO:0000256" key="4">
    <source>
        <dbReference type="ARBA" id="ARBA00022729"/>
    </source>
</evidence>
<reference evidence="9 10" key="1">
    <citation type="submission" date="2021-03" db="EMBL/GenBank/DDBJ databases">
        <title>Assistant Professor.</title>
        <authorList>
            <person name="Huq M.A."/>
        </authorList>
    </citation>
    <scope>NUCLEOTIDE SEQUENCE [LARGE SCALE GENOMIC DNA]</scope>
    <source>
        <strain evidence="9 10">MAH-29</strain>
    </source>
</reference>
<comment type="caution">
    <text evidence="9">The sequence shown here is derived from an EMBL/GenBank/DDBJ whole genome shotgun (WGS) entry which is preliminary data.</text>
</comment>
<proteinExistence type="inferred from homology"/>
<dbReference type="EC" id="3.2.1.55" evidence="3"/>
<dbReference type="SUPFAM" id="SSF51011">
    <property type="entry name" value="Glycosyl hydrolase domain"/>
    <property type="match status" value="1"/>
</dbReference>
<name>A0ABS3Z2I3_9BACT</name>
<evidence type="ECO:0000313" key="10">
    <source>
        <dbReference type="Proteomes" id="UP000677244"/>
    </source>
</evidence>
<dbReference type="InterPro" id="IPR010720">
    <property type="entry name" value="Alpha-L-AF_C"/>
</dbReference>
<evidence type="ECO:0000256" key="6">
    <source>
        <dbReference type="ARBA" id="ARBA00023180"/>
    </source>
</evidence>
<dbReference type="Proteomes" id="UP000677244">
    <property type="component" value="Unassembled WGS sequence"/>
</dbReference>
<dbReference type="Pfam" id="PF06964">
    <property type="entry name" value="Alpha-L-AF_C"/>
    <property type="match status" value="1"/>
</dbReference>
<dbReference type="InterPro" id="IPR013780">
    <property type="entry name" value="Glyco_hydro_b"/>
</dbReference>
<organism evidence="9 10">
    <name type="scientific">Niastella soli</name>
    <dbReference type="NCBI Taxonomy" id="2821487"/>
    <lineage>
        <taxon>Bacteria</taxon>
        <taxon>Pseudomonadati</taxon>
        <taxon>Bacteroidota</taxon>
        <taxon>Chitinophagia</taxon>
        <taxon>Chitinophagales</taxon>
        <taxon>Chitinophagaceae</taxon>
        <taxon>Niastella</taxon>
    </lineage>
</organism>
<keyword evidence="10" id="KW-1185">Reference proteome</keyword>
<evidence type="ECO:0000256" key="7">
    <source>
        <dbReference type="SAM" id="SignalP"/>
    </source>
</evidence>
<keyword evidence="6" id="KW-0325">Glycoprotein</keyword>
<feature type="signal peptide" evidence="7">
    <location>
        <begin position="1"/>
        <end position="34"/>
    </location>
</feature>
<dbReference type="Gene3D" id="2.60.120.260">
    <property type="entry name" value="Galactose-binding domain-like"/>
    <property type="match status" value="1"/>
</dbReference>
<evidence type="ECO:0000259" key="8">
    <source>
        <dbReference type="SMART" id="SM00813"/>
    </source>
</evidence>
<keyword evidence="4 7" id="KW-0732">Signal</keyword>
<dbReference type="InterPro" id="IPR017853">
    <property type="entry name" value="GH"/>
</dbReference>
<evidence type="ECO:0000313" key="9">
    <source>
        <dbReference type="EMBL" id="MBO9204382.1"/>
    </source>
</evidence>
<comment type="similarity">
    <text evidence="2">Belongs to the glycosyl hydrolase 51 family.</text>
</comment>
<evidence type="ECO:0000256" key="1">
    <source>
        <dbReference type="ARBA" id="ARBA00001462"/>
    </source>
</evidence>
<gene>
    <name evidence="9" type="ORF">J7I42_29105</name>
</gene>
<evidence type="ECO:0000256" key="5">
    <source>
        <dbReference type="ARBA" id="ARBA00022801"/>
    </source>
</evidence>
<dbReference type="SMART" id="SM00813">
    <property type="entry name" value="Alpha-L-AF_C"/>
    <property type="match status" value="1"/>
</dbReference>
<feature type="chain" id="PRO_5046581635" description="non-reducing end alpha-L-arabinofuranosidase" evidence="7">
    <location>
        <begin position="35"/>
        <end position="670"/>
    </location>
</feature>
<dbReference type="PANTHER" id="PTHR31776:SF0">
    <property type="entry name" value="ALPHA-L-ARABINOFURANOSIDASE 1"/>
    <property type="match status" value="1"/>
</dbReference>
<accession>A0ABS3Z2I3</accession>
<dbReference type="InterPro" id="IPR051563">
    <property type="entry name" value="Glycosyl_Hydrolase_51"/>
</dbReference>